<protein>
    <submittedName>
        <fullName evidence="2">Protein kinase domain-containing protein</fullName>
    </submittedName>
</protein>
<organism evidence="1 2">
    <name type="scientific">Panagrolaimus sp. ES5</name>
    <dbReference type="NCBI Taxonomy" id="591445"/>
    <lineage>
        <taxon>Eukaryota</taxon>
        <taxon>Metazoa</taxon>
        <taxon>Ecdysozoa</taxon>
        <taxon>Nematoda</taxon>
        <taxon>Chromadorea</taxon>
        <taxon>Rhabditida</taxon>
        <taxon>Tylenchina</taxon>
        <taxon>Panagrolaimomorpha</taxon>
        <taxon>Panagrolaimoidea</taxon>
        <taxon>Panagrolaimidae</taxon>
        <taxon>Panagrolaimus</taxon>
    </lineage>
</organism>
<name>A0AC34GHS6_9BILA</name>
<sequence>DLKPENIGITTKCKLKILDFGLARTKPTEIKFFTAYVTTRYYRAPEIILGADYDESGMQ</sequence>
<dbReference type="Proteomes" id="UP000887579">
    <property type="component" value="Unplaced"/>
</dbReference>
<proteinExistence type="predicted"/>
<evidence type="ECO:0000313" key="2">
    <source>
        <dbReference type="WBParaSite" id="ES5_v2.g29114.t1"/>
    </source>
</evidence>
<reference evidence="2" key="1">
    <citation type="submission" date="2022-11" db="UniProtKB">
        <authorList>
            <consortium name="WormBaseParasite"/>
        </authorList>
    </citation>
    <scope>IDENTIFICATION</scope>
</reference>
<dbReference type="WBParaSite" id="ES5_v2.g29114.t1">
    <property type="protein sequence ID" value="ES5_v2.g29114.t1"/>
    <property type="gene ID" value="ES5_v2.g29114"/>
</dbReference>
<evidence type="ECO:0000313" key="1">
    <source>
        <dbReference type="Proteomes" id="UP000887579"/>
    </source>
</evidence>
<accession>A0AC34GHS6</accession>